<keyword evidence="3" id="KW-1185">Reference proteome</keyword>
<dbReference type="PANTHER" id="PTHR43813">
    <property type="entry name" value="ACYL-ACTIVATING ENZYME 16, CHLOROPLASTIC-RELATED"/>
    <property type="match status" value="1"/>
</dbReference>
<evidence type="ECO:0000313" key="2">
    <source>
        <dbReference type="EMBL" id="KAF5840695.1"/>
    </source>
</evidence>
<organism evidence="2 3">
    <name type="scientific">Dunaliella salina</name>
    <name type="common">Green alga</name>
    <name type="synonym">Protococcus salinus</name>
    <dbReference type="NCBI Taxonomy" id="3046"/>
    <lineage>
        <taxon>Eukaryota</taxon>
        <taxon>Viridiplantae</taxon>
        <taxon>Chlorophyta</taxon>
        <taxon>core chlorophytes</taxon>
        <taxon>Chlorophyceae</taxon>
        <taxon>CS clade</taxon>
        <taxon>Chlamydomonadales</taxon>
        <taxon>Dunaliellaceae</taxon>
        <taxon>Dunaliella</taxon>
    </lineage>
</organism>
<gene>
    <name evidence="2" type="ORF">DUNSADRAFT_15790</name>
</gene>
<reference evidence="2" key="1">
    <citation type="submission" date="2017-08" db="EMBL/GenBank/DDBJ databases">
        <authorList>
            <person name="Polle J.E."/>
            <person name="Barry K."/>
            <person name="Cushman J."/>
            <person name="Schmutz J."/>
            <person name="Tran D."/>
            <person name="Hathwaick L.T."/>
            <person name="Yim W.C."/>
            <person name="Jenkins J."/>
            <person name="Mckie-Krisberg Z.M."/>
            <person name="Prochnik S."/>
            <person name="Lindquist E."/>
            <person name="Dockter R.B."/>
            <person name="Adam C."/>
            <person name="Molina H."/>
            <person name="Bunkerborg J."/>
            <person name="Jin E."/>
            <person name="Buchheim M."/>
            <person name="Magnuson J."/>
        </authorList>
    </citation>
    <scope>NUCLEOTIDE SEQUENCE</scope>
    <source>
        <strain evidence="2">CCAP 19/18</strain>
    </source>
</reference>
<protein>
    <recommendedName>
        <fullName evidence="1">AMP-dependent synthetase/ligase domain-containing protein</fullName>
    </recommendedName>
</protein>
<dbReference type="Pfam" id="PF00501">
    <property type="entry name" value="AMP-binding"/>
    <property type="match status" value="1"/>
</dbReference>
<proteinExistence type="predicted"/>
<feature type="domain" description="AMP-dependent synthetase/ligase" evidence="1">
    <location>
        <begin position="99"/>
        <end position="231"/>
    </location>
</feature>
<comment type="caution">
    <text evidence="2">The sequence shown here is derived from an EMBL/GenBank/DDBJ whole genome shotgun (WGS) entry which is preliminary data.</text>
</comment>
<evidence type="ECO:0000313" key="3">
    <source>
        <dbReference type="Proteomes" id="UP000815325"/>
    </source>
</evidence>
<dbReference type="EMBL" id="MU069505">
    <property type="protein sequence ID" value="KAF5840695.1"/>
    <property type="molecule type" value="Genomic_DNA"/>
</dbReference>
<dbReference type="InterPro" id="IPR042099">
    <property type="entry name" value="ANL_N_sf"/>
</dbReference>
<dbReference type="Proteomes" id="UP000815325">
    <property type="component" value="Unassembled WGS sequence"/>
</dbReference>
<dbReference type="Gene3D" id="3.40.50.12780">
    <property type="entry name" value="N-terminal domain of ligase-like"/>
    <property type="match status" value="1"/>
</dbReference>
<name>A0ABQ7H1K4_DUNSA</name>
<dbReference type="SUPFAM" id="SSF56801">
    <property type="entry name" value="Acetyl-CoA synthetase-like"/>
    <property type="match status" value="1"/>
</dbReference>
<dbReference type="InterPro" id="IPR000873">
    <property type="entry name" value="AMP-dep_synth/lig_dom"/>
</dbReference>
<dbReference type="InterPro" id="IPR052987">
    <property type="entry name" value="Chloroplast_AMP-bd_Enzymes"/>
</dbReference>
<sequence>MMLSQRSSTGSTAFLLHENRSCLHRLPPRVRSYPKSCGHELSFVGTRGSHRIGKLSTKPLFVARAVEAPGREQQEEPQLKFTTDGSNFTSVPQMWGYLAQQHPDVMALSEPHNKQAVNLTYQECESTILQAAAGLQSLGLGPQDPVALFAEASSRWILADQAAMTAGGITVVRGSTASVDELAYILQNGQCQAMMIQEPEALAKLLPALKQGQVGSLKFIVTVWGDVDESLKSAVGAAASGAGQNAARPVLAPIGCTWSFSLGPAARNASCLTD</sequence>
<evidence type="ECO:0000259" key="1">
    <source>
        <dbReference type="Pfam" id="PF00501"/>
    </source>
</evidence>
<accession>A0ABQ7H1K4</accession>
<dbReference type="PANTHER" id="PTHR43813:SF1">
    <property type="entry name" value="ACYL-ACTIVATING ENZYME 16, CHLOROPLASTIC-RELATED"/>
    <property type="match status" value="1"/>
</dbReference>